<dbReference type="AlphaFoldDB" id="A0A4Q9B4C0"/>
<dbReference type="GO" id="GO:0006508">
    <property type="term" value="P:proteolysis"/>
    <property type="evidence" value="ECO:0007669"/>
    <property type="project" value="UniProtKB-KW"/>
</dbReference>
<dbReference type="InterPro" id="IPR021158">
    <property type="entry name" value="Pept_M10A_Zn_BS"/>
</dbReference>
<evidence type="ECO:0000256" key="7">
    <source>
        <dbReference type="ARBA" id="ARBA00023049"/>
    </source>
</evidence>
<evidence type="ECO:0000256" key="5">
    <source>
        <dbReference type="ARBA" id="ARBA00022801"/>
    </source>
</evidence>
<evidence type="ECO:0000313" key="10">
    <source>
        <dbReference type="Proteomes" id="UP000292858"/>
    </source>
</evidence>
<comment type="cofactor">
    <cofactor evidence="1">
        <name>Zn(2+)</name>
        <dbReference type="ChEBI" id="CHEBI:29105"/>
    </cofactor>
</comment>
<comment type="caution">
    <text evidence="9">The sequence shown here is derived from an EMBL/GenBank/DDBJ whole genome shotgun (WGS) entry which is preliminary data.</text>
</comment>
<dbReference type="RefSeq" id="WP_130841587.1">
    <property type="nucleotide sequence ID" value="NZ_SIJL01000006.1"/>
</dbReference>
<evidence type="ECO:0000313" key="9">
    <source>
        <dbReference type="EMBL" id="TBH20642.1"/>
    </source>
</evidence>
<dbReference type="GO" id="GO:0031012">
    <property type="term" value="C:extracellular matrix"/>
    <property type="evidence" value="ECO:0007669"/>
    <property type="project" value="InterPro"/>
</dbReference>
<dbReference type="GO" id="GO:0008270">
    <property type="term" value="F:zinc ion binding"/>
    <property type="evidence" value="ECO:0007669"/>
    <property type="project" value="InterPro"/>
</dbReference>
<evidence type="ECO:0000256" key="1">
    <source>
        <dbReference type="ARBA" id="ARBA00001947"/>
    </source>
</evidence>
<keyword evidence="5" id="KW-0378">Hydrolase</keyword>
<dbReference type="OrthoDB" id="33357at2"/>
<keyword evidence="8" id="KW-0865">Zymogen</keyword>
<gene>
    <name evidence="9" type="ORF">ETP66_06130</name>
</gene>
<sequence length="67" mass="7659">MEALALLALLAGAALFLARRRRPPTCPRCGLPRALALEVARHRRFCPQVAFRTCPFDPRKGVYRQRR</sequence>
<dbReference type="Proteomes" id="UP000292858">
    <property type="component" value="Unassembled WGS sequence"/>
</dbReference>
<evidence type="ECO:0000256" key="6">
    <source>
        <dbReference type="ARBA" id="ARBA00022833"/>
    </source>
</evidence>
<keyword evidence="2" id="KW-0645">Protease</keyword>
<keyword evidence="4" id="KW-0732">Signal</keyword>
<dbReference type="EMBL" id="SIJL01000006">
    <property type="protein sequence ID" value="TBH20642.1"/>
    <property type="molecule type" value="Genomic_DNA"/>
</dbReference>
<name>A0A4Q9B4C0_9DEIN</name>
<evidence type="ECO:0000256" key="3">
    <source>
        <dbReference type="ARBA" id="ARBA00022723"/>
    </source>
</evidence>
<evidence type="ECO:0000256" key="2">
    <source>
        <dbReference type="ARBA" id="ARBA00022670"/>
    </source>
</evidence>
<dbReference type="GO" id="GO:0004222">
    <property type="term" value="F:metalloendopeptidase activity"/>
    <property type="evidence" value="ECO:0007669"/>
    <property type="project" value="InterPro"/>
</dbReference>
<keyword evidence="3" id="KW-0479">Metal-binding</keyword>
<evidence type="ECO:0000256" key="4">
    <source>
        <dbReference type="ARBA" id="ARBA00022729"/>
    </source>
</evidence>
<organism evidence="9 10">
    <name type="scientific">Thermus thermamylovorans</name>
    <dbReference type="NCBI Taxonomy" id="2509362"/>
    <lineage>
        <taxon>Bacteria</taxon>
        <taxon>Thermotogati</taxon>
        <taxon>Deinococcota</taxon>
        <taxon>Deinococci</taxon>
        <taxon>Thermales</taxon>
        <taxon>Thermaceae</taxon>
        <taxon>Thermus</taxon>
    </lineage>
</organism>
<keyword evidence="10" id="KW-1185">Reference proteome</keyword>
<protein>
    <submittedName>
        <fullName evidence="9">Uncharacterized protein</fullName>
    </submittedName>
</protein>
<proteinExistence type="predicted"/>
<reference evidence="9 10" key="1">
    <citation type="submission" date="2019-02" db="EMBL/GenBank/DDBJ databases">
        <title>Thermus sp. a novel from hot spring.</title>
        <authorList>
            <person name="Zhao Z."/>
        </authorList>
    </citation>
    <scope>NUCLEOTIDE SEQUENCE [LARGE SCALE GENOMIC DNA]</scope>
    <source>
        <strain evidence="9 10">CFH 72773T</strain>
    </source>
</reference>
<evidence type="ECO:0000256" key="8">
    <source>
        <dbReference type="ARBA" id="ARBA00023145"/>
    </source>
</evidence>
<accession>A0A4Q9B4C0</accession>
<keyword evidence="7" id="KW-0482">Metalloprotease</keyword>
<dbReference type="PROSITE" id="PS00546">
    <property type="entry name" value="CYSTEINE_SWITCH"/>
    <property type="match status" value="1"/>
</dbReference>
<keyword evidence="6" id="KW-0862">Zinc</keyword>